<comment type="caution">
    <text evidence="2">The sequence shown here is derived from an EMBL/GenBank/DDBJ whole genome shotgun (WGS) entry which is preliminary data.</text>
</comment>
<evidence type="ECO:0000313" key="3">
    <source>
        <dbReference type="Proteomes" id="UP000287651"/>
    </source>
</evidence>
<name>A0A426ZSQ7_ENSVE</name>
<organism evidence="2 3">
    <name type="scientific">Ensete ventricosum</name>
    <name type="common">Abyssinian banana</name>
    <name type="synonym">Musa ensete</name>
    <dbReference type="NCBI Taxonomy" id="4639"/>
    <lineage>
        <taxon>Eukaryota</taxon>
        <taxon>Viridiplantae</taxon>
        <taxon>Streptophyta</taxon>
        <taxon>Embryophyta</taxon>
        <taxon>Tracheophyta</taxon>
        <taxon>Spermatophyta</taxon>
        <taxon>Magnoliopsida</taxon>
        <taxon>Liliopsida</taxon>
        <taxon>Zingiberales</taxon>
        <taxon>Musaceae</taxon>
        <taxon>Ensete</taxon>
    </lineage>
</organism>
<keyword evidence="1" id="KW-0812">Transmembrane</keyword>
<evidence type="ECO:0000313" key="2">
    <source>
        <dbReference type="EMBL" id="RRT66978.1"/>
    </source>
</evidence>
<sequence length="207" mass="23646">MVRFGRDLNRRCESADAEEDLNRIKPAMSVIVHVAYRQSVFCIDRSLRFLPPSRHRGITIRSPDAVSSFSLSKYIYLFITSTIPGEIRRNRTQRQGEGIAGRKAFPCSIDRRPGAHRTTAVEAGNKEMEGSGSWESLVVEWTPEEIKQALRMRKKMGRSRLAISYCTGVSISCWYDTYLAVLSYTEHIDTWYTKVPSYTERIGPISD</sequence>
<dbReference type="EMBL" id="AMZH03005217">
    <property type="protein sequence ID" value="RRT66978.1"/>
    <property type="molecule type" value="Genomic_DNA"/>
</dbReference>
<proteinExistence type="predicted"/>
<keyword evidence="1" id="KW-1133">Transmembrane helix</keyword>
<evidence type="ECO:0000256" key="1">
    <source>
        <dbReference type="SAM" id="Phobius"/>
    </source>
</evidence>
<reference evidence="2 3" key="1">
    <citation type="journal article" date="2014" name="Agronomy (Basel)">
        <title>A Draft Genome Sequence for Ensete ventricosum, the Drought-Tolerant Tree Against Hunger.</title>
        <authorList>
            <person name="Harrison J."/>
            <person name="Moore K.A."/>
            <person name="Paszkiewicz K."/>
            <person name="Jones T."/>
            <person name="Grant M."/>
            <person name="Ambacheew D."/>
            <person name="Muzemil S."/>
            <person name="Studholme D.J."/>
        </authorList>
    </citation>
    <scope>NUCLEOTIDE SEQUENCE [LARGE SCALE GENOMIC DNA]</scope>
</reference>
<feature type="transmembrane region" description="Helical" evidence="1">
    <location>
        <begin position="161"/>
        <end position="181"/>
    </location>
</feature>
<protein>
    <submittedName>
        <fullName evidence="2">Uncharacterized protein</fullName>
    </submittedName>
</protein>
<dbReference type="AlphaFoldDB" id="A0A426ZSQ7"/>
<dbReference type="Proteomes" id="UP000287651">
    <property type="component" value="Unassembled WGS sequence"/>
</dbReference>
<gene>
    <name evidence="2" type="ORF">B296_00039700</name>
</gene>
<keyword evidence="1" id="KW-0472">Membrane</keyword>
<accession>A0A426ZSQ7</accession>